<evidence type="ECO:0000256" key="8">
    <source>
        <dbReference type="ARBA" id="ARBA00022840"/>
    </source>
</evidence>
<dbReference type="Gene3D" id="3.40.50.300">
    <property type="entry name" value="P-loop containing nucleotide triphosphate hydrolases"/>
    <property type="match status" value="2"/>
</dbReference>
<name>A0A2G6E226_9BACT</name>
<dbReference type="Pfam" id="PF00270">
    <property type="entry name" value="DEAD"/>
    <property type="match status" value="1"/>
</dbReference>
<dbReference type="SUPFAM" id="SSF109604">
    <property type="entry name" value="HD-domain/PDEase-like"/>
    <property type="match status" value="1"/>
</dbReference>
<dbReference type="Gene3D" id="1.10.3210.30">
    <property type="match status" value="1"/>
</dbReference>
<evidence type="ECO:0000313" key="13">
    <source>
        <dbReference type="Proteomes" id="UP000229740"/>
    </source>
</evidence>
<gene>
    <name evidence="12" type="ORF">CSB45_12340</name>
</gene>
<dbReference type="NCBIfam" id="TIGR01596">
    <property type="entry name" value="cas3_HD"/>
    <property type="match status" value="1"/>
</dbReference>
<dbReference type="Proteomes" id="UP000229740">
    <property type="component" value="Unassembled WGS sequence"/>
</dbReference>
<dbReference type="Pfam" id="PF22590">
    <property type="entry name" value="Cas3-like_C_2"/>
    <property type="match status" value="1"/>
</dbReference>
<keyword evidence="9" id="KW-0051">Antiviral defense</keyword>
<comment type="similarity">
    <text evidence="1">In the N-terminal section; belongs to the CRISPR-associated nuclease Cas3-HD family.</text>
</comment>
<dbReference type="InterPro" id="IPR006483">
    <property type="entry name" value="CRISPR-assoc_Cas3_HD"/>
</dbReference>
<reference evidence="12 13" key="1">
    <citation type="submission" date="2017-10" db="EMBL/GenBank/DDBJ databases">
        <title>Novel microbial diversity and functional potential in the marine mammal oral microbiome.</title>
        <authorList>
            <person name="Dudek N.K."/>
            <person name="Sun C.L."/>
            <person name="Burstein D."/>
            <person name="Kantor R.S."/>
            <person name="Aliaga Goltsman D.S."/>
            <person name="Bik E.M."/>
            <person name="Thomas B.C."/>
            <person name="Banfield J.F."/>
            <person name="Relman D.A."/>
        </authorList>
    </citation>
    <scope>NUCLEOTIDE SEQUENCE [LARGE SCALE GENOMIC DNA]</scope>
    <source>
        <strain evidence="12">DOLZORAL124_49_17</strain>
    </source>
</reference>
<dbReference type="GO" id="GO:0005524">
    <property type="term" value="F:ATP binding"/>
    <property type="evidence" value="ECO:0007669"/>
    <property type="project" value="UniProtKB-KW"/>
</dbReference>
<keyword evidence="5" id="KW-0547">Nucleotide-binding</keyword>
<dbReference type="SMART" id="SM00487">
    <property type="entry name" value="DEXDc"/>
    <property type="match status" value="1"/>
</dbReference>
<comment type="similarity">
    <text evidence="2">In the central section; belongs to the CRISPR-associated helicase Cas3 family.</text>
</comment>
<dbReference type="Pfam" id="PF18019">
    <property type="entry name" value="Cas3_HD"/>
    <property type="match status" value="1"/>
</dbReference>
<dbReference type="GO" id="GO:0016787">
    <property type="term" value="F:hydrolase activity"/>
    <property type="evidence" value="ECO:0007669"/>
    <property type="project" value="UniProtKB-KW"/>
</dbReference>
<dbReference type="GO" id="GO:0051607">
    <property type="term" value="P:defense response to virus"/>
    <property type="evidence" value="ECO:0007669"/>
    <property type="project" value="UniProtKB-KW"/>
</dbReference>
<dbReference type="GO" id="GO:0004519">
    <property type="term" value="F:endonuclease activity"/>
    <property type="evidence" value="ECO:0007669"/>
    <property type="project" value="UniProtKB-KW"/>
</dbReference>
<dbReference type="InterPro" id="IPR027417">
    <property type="entry name" value="P-loop_NTPase"/>
</dbReference>
<dbReference type="EMBL" id="PDPS01000037">
    <property type="protein sequence ID" value="PID56163.1"/>
    <property type="molecule type" value="Genomic_DNA"/>
</dbReference>
<sequence>MCTELLAHVKQDDDGQWHEHTLETHLKGTAKLAEEFASVFGLEILAEIVAKAHDYGKASQKFQDRINPELHVNLRVDHSTAGAQFLVERYGEAAYPLAYIVAGHHGGLPNGKDENKSSLSQRLKRHVEEYRSRIPDMPLPEKIFPANFLPRKMKGKFTLYSLQFTVRMLYSVLTDSDFLDTEAFMNPKQSAERQRRAESITNLYTKLEQHIATLTSDTFINQKRARILGWCKEKARQEPGIFTLTVPTGGGKTISSMAFALKHAQQYNLRRVIYVIPYTSIITQNAEVFRRILDDDAVLEHHSNLDPKLATAHNRLASQNWDAPIIVTTNVQFFESFYHNRSSACRKLHNVADSVLIFDEAQMFPPELLKPTLAVIRELVNNYGCTAVLCTATQPTLTDSSLLNKAALEKGTEIIPNPQQLYEELRRVDVTVHDEPMSYKAIAQEIAKEDQILVIVNTRKDARKIFEQLLTYHPVHECFHLSTMMCPAHRSITLKAIRACLEKGMSCRVVSTQLIEAGVDVDFPVVWRAIAGLDSIAQAAGRCNREWTREKGRLVVFYGERKPPPGHLRQAAESGERVLKQYQADPLSLEAVERYFNDFFWKRSHSASRDGLDRKDIMQMCKVDPKHIPFRDIAREFKIIDEPTYSILIPYRAEGKQVIAELEKCRFHTEQPGYVNQQLRKTLQRYTVQLRECVFREFRQLSVIEDIFDDEQFWVLRNSDVYTENIGLHPENPVFMKIESLII</sequence>
<keyword evidence="7" id="KW-0347">Helicase</keyword>
<feature type="domain" description="Helicase ATP-binding" evidence="10">
    <location>
        <begin position="233"/>
        <end position="412"/>
    </location>
</feature>
<organism evidence="12 13">
    <name type="scientific">candidate division KSB3 bacterium</name>
    <dbReference type="NCBI Taxonomy" id="2044937"/>
    <lineage>
        <taxon>Bacteria</taxon>
        <taxon>candidate division KSB3</taxon>
    </lineage>
</organism>
<keyword evidence="6" id="KW-0378">Hydrolase</keyword>
<dbReference type="CDD" id="cd09641">
    <property type="entry name" value="Cas3''_I"/>
    <property type="match status" value="1"/>
</dbReference>
<dbReference type="InterPro" id="IPR014001">
    <property type="entry name" value="Helicase_ATP-bd"/>
</dbReference>
<comment type="caution">
    <text evidence="12">The sequence shown here is derived from an EMBL/GenBank/DDBJ whole genome shotgun (WGS) entry which is preliminary data.</text>
</comment>
<evidence type="ECO:0000259" key="11">
    <source>
        <dbReference type="PROSITE" id="PS51643"/>
    </source>
</evidence>
<keyword evidence="3" id="KW-0540">Nuclease</keyword>
<dbReference type="PROSITE" id="PS51192">
    <property type="entry name" value="HELICASE_ATP_BIND_1"/>
    <property type="match status" value="1"/>
</dbReference>
<evidence type="ECO:0000256" key="3">
    <source>
        <dbReference type="ARBA" id="ARBA00022722"/>
    </source>
</evidence>
<evidence type="ECO:0000256" key="6">
    <source>
        <dbReference type="ARBA" id="ARBA00022801"/>
    </source>
</evidence>
<dbReference type="GO" id="GO:0003676">
    <property type="term" value="F:nucleic acid binding"/>
    <property type="evidence" value="ECO:0007669"/>
    <property type="project" value="InterPro"/>
</dbReference>
<evidence type="ECO:0000256" key="7">
    <source>
        <dbReference type="ARBA" id="ARBA00022806"/>
    </source>
</evidence>
<dbReference type="SUPFAM" id="SSF52540">
    <property type="entry name" value="P-loop containing nucleoside triphosphate hydrolases"/>
    <property type="match status" value="1"/>
</dbReference>
<dbReference type="InterPro" id="IPR011545">
    <property type="entry name" value="DEAD/DEAH_box_helicase_dom"/>
</dbReference>
<keyword evidence="8" id="KW-0067">ATP-binding</keyword>
<dbReference type="CDD" id="cd17930">
    <property type="entry name" value="DEXHc_cas3"/>
    <property type="match status" value="1"/>
</dbReference>
<protein>
    <submittedName>
        <fullName evidence="12">CRISPR-associated helicase/endonuclease Cas3</fullName>
    </submittedName>
</protein>
<dbReference type="InterPro" id="IPR054712">
    <property type="entry name" value="Cas3-like_dom"/>
</dbReference>
<evidence type="ECO:0000256" key="9">
    <source>
        <dbReference type="ARBA" id="ARBA00023118"/>
    </source>
</evidence>
<dbReference type="GO" id="GO:0004386">
    <property type="term" value="F:helicase activity"/>
    <property type="evidence" value="ECO:0007669"/>
    <property type="project" value="UniProtKB-KW"/>
</dbReference>
<dbReference type="InterPro" id="IPR038257">
    <property type="entry name" value="CRISPR-assoc_Cas3_HD_sf"/>
</dbReference>
<dbReference type="NCBIfam" id="TIGR01587">
    <property type="entry name" value="cas3_core"/>
    <property type="match status" value="1"/>
</dbReference>
<keyword evidence="12" id="KW-0255">Endonuclease</keyword>
<evidence type="ECO:0000256" key="4">
    <source>
        <dbReference type="ARBA" id="ARBA00022723"/>
    </source>
</evidence>
<evidence type="ECO:0000259" key="10">
    <source>
        <dbReference type="PROSITE" id="PS51192"/>
    </source>
</evidence>
<feature type="domain" description="HD Cas3-type" evidence="11">
    <location>
        <begin position="15"/>
        <end position="179"/>
    </location>
</feature>
<dbReference type="AlphaFoldDB" id="A0A2G6E226"/>
<accession>A0A2G6E226</accession>
<keyword evidence="4" id="KW-0479">Metal-binding</keyword>
<dbReference type="PROSITE" id="PS51643">
    <property type="entry name" value="HD_CAS3"/>
    <property type="match status" value="1"/>
</dbReference>
<evidence type="ECO:0000256" key="5">
    <source>
        <dbReference type="ARBA" id="ARBA00022741"/>
    </source>
</evidence>
<evidence type="ECO:0000256" key="2">
    <source>
        <dbReference type="ARBA" id="ARBA00009046"/>
    </source>
</evidence>
<evidence type="ECO:0000313" key="12">
    <source>
        <dbReference type="EMBL" id="PID56163.1"/>
    </source>
</evidence>
<evidence type="ECO:0000256" key="1">
    <source>
        <dbReference type="ARBA" id="ARBA00006847"/>
    </source>
</evidence>
<dbReference type="InterPro" id="IPR006474">
    <property type="entry name" value="Helicase_Cas3_CRISPR-ass_core"/>
</dbReference>
<dbReference type="GO" id="GO:0046872">
    <property type="term" value="F:metal ion binding"/>
    <property type="evidence" value="ECO:0007669"/>
    <property type="project" value="UniProtKB-KW"/>
</dbReference>
<proteinExistence type="inferred from homology"/>